<sequence length="299" mass="33988">MLVEFHPQFNSQETDQTHYNLVPWSGKVASQSYSSNYLDQNTSRLETSKAEAWDPDRAVEVRAAKCCTWKECPTTLPFANDADLELHLKSHAEDVIQRLSNDGSCTWSGYSKAKFKLSALKLHLQNVHVKPLICGHPGCSYKRPFRNISDLQRHVHTKHSQTGVFRCPYKECRSSTRTFKRKDKWLKHVEDAQHQLDKFCPVQHCWIGARGGSVNFENPKEVVKHMLDAHGGTSDQVRHFSCAIGGCEVGDPPFLTKHQLMSHLMLHHHFGFAMTQLVVDAVETTEGHQLQLAHLQAVQ</sequence>
<dbReference type="Gene3D" id="3.30.160.60">
    <property type="entry name" value="Classic Zinc Finger"/>
    <property type="match status" value="1"/>
</dbReference>
<keyword evidence="7" id="KW-0539">Nucleus</keyword>
<dbReference type="OrthoDB" id="2687452at2759"/>
<organism evidence="9 10">
    <name type="scientific">Hyaloscypha hepaticicola</name>
    <dbReference type="NCBI Taxonomy" id="2082293"/>
    <lineage>
        <taxon>Eukaryota</taxon>
        <taxon>Fungi</taxon>
        <taxon>Dikarya</taxon>
        <taxon>Ascomycota</taxon>
        <taxon>Pezizomycotina</taxon>
        <taxon>Leotiomycetes</taxon>
        <taxon>Helotiales</taxon>
        <taxon>Hyaloscyphaceae</taxon>
        <taxon>Hyaloscypha</taxon>
    </lineage>
</organism>
<evidence type="ECO:0000256" key="4">
    <source>
        <dbReference type="ARBA" id="ARBA00022833"/>
    </source>
</evidence>
<feature type="domain" description="C2H2-type" evidence="8">
    <location>
        <begin position="132"/>
        <end position="159"/>
    </location>
</feature>
<evidence type="ECO:0000256" key="3">
    <source>
        <dbReference type="ARBA" id="ARBA00022771"/>
    </source>
</evidence>
<proteinExistence type="predicted"/>
<keyword evidence="3" id="KW-0863">Zinc-finger</keyword>
<keyword evidence="10" id="KW-1185">Reference proteome</keyword>
<dbReference type="EMBL" id="KZ613542">
    <property type="protein sequence ID" value="PMD12799.1"/>
    <property type="molecule type" value="Genomic_DNA"/>
</dbReference>
<evidence type="ECO:0000313" key="9">
    <source>
        <dbReference type="EMBL" id="PMD12799.1"/>
    </source>
</evidence>
<dbReference type="PANTHER" id="PTHR46179:SF13">
    <property type="entry name" value="C2H2-TYPE DOMAIN-CONTAINING PROTEIN"/>
    <property type="match status" value="1"/>
</dbReference>
<evidence type="ECO:0000256" key="1">
    <source>
        <dbReference type="ARBA" id="ARBA00004123"/>
    </source>
</evidence>
<evidence type="ECO:0000256" key="5">
    <source>
        <dbReference type="ARBA" id="ARBA00023015"/>
    </source>
</evidence>
<evidence type="ECO:0000313" key="10">
    <source>
        <dbReference type="Proteomes" id="UP000235672"/>
    </source>
</evidence>
<keyword evidence="4" id="KW-0862">Zinc</keyword>
<accession>A0A2J6PFP8</accession>
<dbReference type="InterPro" id="IPR051061">
    <property type="entry name" value="Zinc_finger_trans_reg"/>
</dbReference>
<comment type="subcellular location">
    <subcellularLocation>
        <location evidence="1">Nucleus</location>
    </subcellularLocation>
</comment>
<dbReference type="GO" id="GO:0005634">
    <property type="term" value="C:nucleus"/>
    <property type="evidence" value="ECO:0007669"/>
    <property type="project" value="UniProtKB-SubCell"/>
</dbReference>
<feature type="domain" description="C2H2-type" evidence="8">
    <location>
        <begin position="65"/>
        <end position="91"/>
    </location>
</feature>
<keyword evidence="6" id="KW-0804">Transcription</keyword>
<dbReference type="GO" id="GO:0006357">
    <property type="term" value="P:regulation of transcription by RNA polymerase II"/>
    <property type="evidence" value="ECO:0007669"/>
    <property type="project" value="TreeGrafter"/>
</dbReference>
<name>A0A2J6PFP8_9HELO</name>
<feature type="domain" description="C2H2-type" evidence="8">
    <location>
        <begin position="198"/>
        <end position="230"/>
    </location>
</feature>
<dbReference type="InterPro" id="IPR013087">
    <property type="entry name" value="Znf_C2H2_type"/>
</dbReference>
<dbReference type="PANTHER" id="PTHR46179">
    <property type="entry name" value="ZINC FINGER PROTEIN"/>
    <property type="match status" value="1"/>
</dbReference>
<reference evidence="9 10" key="1">
    <citation type="submission" date="2016-05" db="EMBL/GenBank/DDBJ databases">
        <title>A degradative enzymes factory behind the ericoid mycorrhizal symbiosis.</title>
        <authorList>
            <consortium name="DOE Joint Genome Institute"/>
            <person name="Martino E."/>
            <person name="Morin E."/>
            <person name="Grelet G."/>
            <person name="Kuo A."/>
            <person name="Kohler A."/>
            <person name="Daghino S."/>
            <person name="Barry K."/>
            <person name="Choi C."/>
            <person name="Cichocki N."/>
            <person name="Clum A."/>
            <person name="Copeland A."/>
            <person name="Hainaut M."/>
            <person name="Haridas S."/>
            <person name="Labutti K."/>
            <person name="Lindquist E."/>
            <person name="Lipzen A."/>
            <person name="Khouja H.-R."/>
            <person name="Murat C."/>
            <person name="Ohm R."/>
            <person name="Olson A."/>
            <person name="Spatafora J."/>
            <person name="Veneault-Fourrey C."/>
            <person name="Henrissat B."/>
            <person name="Grigoriev I."/>
            <person name="Martin F."/>
            <person name="Perotto S."/>
        </authorList>
    </citation>
    <scope>NUCLEOTIDE SEQUENCE [LARGE SCALE GENOMIC DNA]</scope>
    <source>
        <strain evidence="9 10">UAMH 7357</strain>
    </source>
</reference>
<dbReference type="STRING" id="1745343.A0A2J6PFP8"/>
<protein>
    <recommendedName>
        <fullName evidence="8">C2H2-type domain-containing protein</fullName>
    </recommendedName>
</protein>
<evidence type="ECO:0000259" key="8">
    <source>
        <dbReference type="SMART" id="SM00355"/>
    </source>
</evidence>
<gene>
    <name evidence="9" type="ORF">NA56DRAFT_454081</name>
</gene>
<keyword evidence="5" id="KW-0805">Transcription regulation</keyword>
<evidence type="ECO:0000256" key="7">
    <source>
        <dbReference type="ARBA" id="ARBA00023242"/>
    </source>
</evidence>
<dbReference type="AlphaFoldDB" id="A0A2J6PFP8"/>
<evidence type="ECO:0000256" key="6">
    <source>
        <dbReference type="ARBA" id="ARBA00023163"/>
    </source>
</evidence>
<keyword evidence="2" id="KW-0479">Metal-binding</keyword>
<feature type="domain" description="C2H2-type" evidence="8">
    <location>
        <begin position="165"/>
        <end position="194"/>
    </location>
</feature>
<feature type="domain" description="C2H2-type" evidence="8">
    <location>
        <begin position="240"/>
        <end position="267"/>
    </location>
</feature>
<evidence type="ECO:0000256" key="2">
    <source>
        <dbReference type="ARBA" id="ARBA00022723"/>
    </source>
</evidence>
<dbReference type="SMART" id="SM00355">
    <property type="entry name" value="ZnF_C2H2"/>
    <property type="match status" value="5"/>
</dbReference>
<dbReference type="GO" id="GO:0008270">
    <property type="term" value="F:zinc ion binding"/>
    <property type="evidence" value="ECO:0007669"/>
    <property type="project" value="UniProtKB-KW"/>
</dbReference>
<dbReference type="Proteomes" id="UP000235672">
    <property type="component" value="Unassembled WGS sequence"/>
</dbReference>